<feature type="transmembrane region" description="Helical" evidence="1">
    <location>
        <begin position="12"/>
        <end position="32"/>
    </location>
</feature>
<feature type="transmembrane region" description="Helical" evidence="1">
    <location>
        <begin position="38"/>
        <end position="58"/>
    </location>
</feature>
<keyword evidence="3" id="KW-1185">Reference proteome</keyword>
<feature type="transmembrane region" description="Helical" evidence="1">
    <location>
        <begin position="70"/>
        <end position="91"/>
    </location>
</feature>
<protein>
    <submittedName>
        <fullName evidence="2">Uncharacterized protein</fullName>
    </submittedName>
</protein>
<evidence type="ECO:0000313" key="2">
    <source>
        <dbReference type="EMBL" id="QYM80033.1"/>
    </source>
</evidence>
<organism evidence="2 3">
    <name type="scientific">Horticoccus luteus</name>
    <dbReference type="NCBI Taxonomy" id="2862869"/>
    <lineage>
        <taxon>Bacteria</taxon>
        <taxon>Pseudomonadati</taxon>
        <taxon>Verrucomicrobiota</taxon>
        <taxon>Opitutia</taxon>
        <taxon>Opitutales</taxon>
        <taxon>Opitutaceae</taxon>
        <taxon>Horticoccus</taxon>
    </lineage>
</organism>
<feature type="transmembrane region" description="Helical" evidence="1">
    <location>
        <begin position="131"/>
        <end position="153"/>
    </location>
</feature>
<proteinExistence type="predicted"/>
<feature type="transmembrane region" description="Helical" evidence="1">
    <location>
        <begin position="165"/>
        <end position="187"/>
    </location>
</feature>
<evidence type="ECO:0000313" key="3">
    <source>
        <dbReference type="Proteomes" id="UP000825051"/>
    </source>
</evidence>
<reference evidence="2" key="1">
    <citation type="submission" date="2021-08" db="EMBL/GenBank/DDBJ databases">
        <title>Genome of a novel bacterium of the phylum Verrucomicrobia, Oleiharenicola sp. KSB-15.</title>
        <authorList>
            <person name="Chung J.-H."/>
            <person name="Ahn J.-H."/>
            <person name="Yoon Y."/>
            <person name="Kim D.-Y."/>
            <person name="An S.-H."/>
            <person name="Park I."/>
            <person name="Yeon J."/>
        </authorList>
    </citation>
    <scope>NUCLEOTIDE SEQUENCE</scope>
    <source>
        <strain evidence="2">KSB-15</strain>
    </source>
</reference>
<sequence length="192" mass="20531">MSSDSSLSRVGLRLALWVWFLAALLAGALGFVARLPDFGVPVLIAVLTALTLLVAQRVPAARALLDATDVRTLVALHLVRFVGVYLLFLHARGMLPYAFAVPAGIGDIVVAAAALLLLVMPLAPARRDRALAIWNTLGLVDLVLVVVTAARLSHAQPASMRALTLLPLSLLPTFLVPLLLATHVILYRRLKT</sequence>
<name>A0A8F9XKU1_9BACT</name>
<gene>
    <name evidence="2" type="ORF">K0B96_05280</name>
</gene>
<dbReference type="RefSeq" id="WP_220164626.1">
    <property type="nucleotide sequence ID" value="NZ_CP080507.1"/>
</dbReference>
<dbReference type="Proteomes" id="UP000825051">
    <property type="component" value="Chromosome"/>
</dbReference>
<evidence type="ECO:0000256" key="1">
    <source>
        <dbReference type="SAM" id="Phobius"/>
    </source>
</evidence>
<keyword evidence="1" id="KW-0812">Transmembrane</keyword>
<keyword evidence="1" id="KW-1133">Transmembrane helix</keyword>
<dbReference type="EMBL" id="CP080507">
    <property type="protein sequence ID" value="QYM80033.1"/>
    <property type="molecule type" value="Genomic_DNA"/>
</dbReference>
<feature type="transmembrane region" description="Helical" evidence="1">
    <location>
        <begin position="97"/>
        <end position="119"/>
    </location>
</feature>
<dbReference type="KEGG" id="ole:K0B96_05280"/>
<dbReference type="AlphaFoldDB" id="A0A8F9XKU1"/>
<keyword evidence="1" id="KW-0472">Membrane</keyword>
<accession>A0A8F9XKU1</accession>